<comment type="caution">
    <text evidence="3">The sequence shown here is derived from an EMBL/GenBank/DDBJ whole genome shotgun (WGS) entry which is preliminary data.</text>
</comment>
<dbReference type="InterPro" id="IPR010994">
    <property type="entry name" value="RuvA_2-like"/>
</dbReference>
<evidence type="ECO:0000313" key="4">
    <source>
        <dbReference type="Proteomes" id="UP000323632"/>
    </source>
</evidence>
<reference evidence="3 4" key="1">
    <citation type="submission" date="2019-09" db="EMBL/GenBank/DDBJ databases">
        <title>Genome sequence and assembly of Taibaiella sp.</title>
        <authorList>
            <person name="Chhetri G."/>
        </authorList>
    </citation>
    <scope>NUCLEOTIDE SEQUENCE [LARGE SCALE GENOMIC DNA]</scope>
    <source>
        <strain evidence="3 4">KVB11</strain>
    </source>
</reference>
<keyword evidence="4" id="KW-1185">Reference proteome</keyword>
<organism evidence="3 4">
    <name type="scientific">Taibaiella lutea</name>
    <dbReference type="NCBI Taxonomy" id="2608001"/>
    <lineage>
        <taxon>Bacteria</taxon>
        <taxon>Pseudomonadati</taxon>
        <taxon>Bacteroidota</taxon>
        <taxon>Chitinophagia</taxon>
        <taxon>Chitinophagales</taxon>
        <taxon>Chitinophagaceae</taxon>
        <taxon>Taibaiella</taxon>
    </lineage>
</organism>
<evidence type="ECO:0000313" key="3">
    <source>
        <dbReference type="EMBL" id="KAA5534773.1"/>
    </source>
</evidence>
<evidence type="ECO:0008006" key="5">
    <source>
        <dbReference type="Google" id="ProtNLM"/>
    </source>
</evidence>
<name>A0A5M6CID1_9BACT</name>
<accession>A0A5M6CID1</accession>
<dbReference type="Proteomes" id="UP000323632">
    <property type="component" value="Unassembled WGS sequence"/>
</dbReference>
<dbReference type="PANTHER" id="PTHR21180">
    <property type="entry name" value="ENDONUCLEASE/EXONUCLEASE/PHOSPHATASE FAMILY DOMAIN-CONTAINING PROTEIN 1"/>
    <property type="match status" value="1"/>
</dbReference>
<dbReference type="AlphaFoldDB" id="A0A5M6CID1"/>
<dbReference type="InterPro" id="IPR051675">
    <property type="entry name" value="Endo/Exo/Phosphatase_dom_1"/>
</dbReference>
<evidence type="ECO:0000256" key="2">
    <source>
        <dbReference type="SAM" id="Phobius"/>
    </source>
</evidence>
<protein>
    <recommendedName>
        <fullName evidence="5">Helix-hairpin-helix domain-containing protein</fullName>
    </recommendedName>
</protein>
<evidence type="ECO:0000256" key="1">
    <source>
        <dbReference type="SAM" id="MobiDB-lite"/>
    </source>
</evidence>
<keyword evidence="2" id="KW-1133">Transmembrane helix</keyword>
<dbReference type="PANTHER" id="PTHR21180:SF32">
    <property type="entry name" value="ENDONUCLEASE_EXONUCLEASE_PHOSPHATASE FAMILY DOMAIN-CONTAINING PROTEIN 1"/>
    <property type="match status" value="1"/>
</dbReference>
<dbReference type="Pfam" id="PF12836">
    <property type="entry name" value="HHH_3"/>
    <property type="match status" value="3"/>
</dbReference>
<proteinExistence type="predicted"/>
<dbReference type="EMBL" id="VWSH01000002">
    <property type="protein sequence ID" value="KAA5534773.1"/>
    <property type="molecule type" value="Genomic_DNA"/>
</dbReference>
<gene>
    <name evidence="3" type="ORF">F0919_09195</name>
</gene>
<feature type="transmembrane region" description="Helical" evidence="2">
    <location>
        <begin position="16"/>
        <end position="35"/>
    </location>
</feature>
<dbReference type="GO" id="GO:0015628">
    <property type="term" value="P:protein secretion by the type II secretion system"/>
    <property type="evidence" value="ECO:0007669"/>
    <property type="project" value="TreeGrafter"/>
</dbReference>
<dbReference type="SUPFAM" id="SSF47781">
    <property type="entry name" value="RuvA domain 2-like"/>
    <property type="match status" value="3"/>
</dbReference>
<dbReference type="RefSeq" id="WP_150032452.1">
    <property type="nucleotide sequence ID" value="NZ_VWSH01000002.1"/>
</dbReference>
<keyword evidence="2" id="KW-0812">Transmembrane</keyword>
<sequence>MQQIFDDFHLTRKTRAGALALLIILILLVLVWRIMPVITKPKVDKDEIALQKAWSEFQEKHIDTPVSKSEPAYARSDTDEGASSSATQQAELFPFNPNTASEADLLKLGLPKHTVNTILKYRGKNPTAFKKKEDLQKLYTLRKEDYERIAPYISIPENANVPVENYISRSAPQKIAAVELNTANPEQLMSLRGIGPAYSKRIVNFRDALGGFLKVEQLKEVYGFPDSTYQQLKDKFTINSSLVRKINLNIADENSLGRHPYIGKKLAVAIIKFRNDIGQFSDLEQLRQVPLINEEKYRKIAPYLSTH</sequence>
<keyword evidence="2" id="KW-0472">Membrane</keyword>
<dbReference type="Gene3D" id="1.10.150.280">
    <property type="entry name" value="AF1531-like domain"/>
    <property type="match status" value="1"/>
</dbReference>
<feature type="region of interest" description="Disordered" evidence="1">
    <location>
        <begin position="65"/>
        <end position="87"/>
    </location>
</feature>
<dbReference type="Gene3D" id="1.10.150.320">
    <property type="entry name" value="Photosystem II 12 kDa extrinsic protein"/>
    <property type="match status" value="2"/>
</dbReference>
<dbReference type="GO" id="GO:0015627">
    <property type="term" value="C:type II protein secretion system complex"/>
    <property type="evidence" value="ECO:0007669"/>
    <property type="project" value="TreeGrafter"/>
</dbReference>